<dbReference type="GO" id="GO:0015074">
    <property type="term" value="P:DNA integration"/>
    <property type="evidence" value="ECO:0007669"/>
    <property type="project" value="InterPro"/>
</dbReference>
<dbReference type="InterPro" id="IPR043502">
    <property type="entry name" value="DNA/RNA_pol_sf"/>
</dbReference>
<protein>
    <recommendedName>
        <fullName evidence="5">Integrase catalytic domain-containing protein</fullName>
    </recommendedName>
</protein>
<sequence length="629" mass="72538">MPLIDTPFRRVAVDLIGPITPITEQGNRYILTLVDYATRYPETLPLKKIETERVAEALLQMFSRIGVPEEILSDMGTQFTSDLMKEVGRLLMVKQLTTTPYHPMCNGLVERFNGTLKKMLRRMCSERPRDWDKYLPALLFAYREVPQESTGFSPFELIYGRTLRGPMAILRDLWTTEHVEDEEVKSTYQYVVDLRERMEATCTMAQEELSKTSKRYRKYYDVRSRDRKFAGDDEVLILLPTYQNKLLMQWKGPFKITKKIAKHDYRVKVGNKDKTYHTNLLKKYVRREDEKSEVMSVSNHLSLACAGIVEAADEDFDDDTPALELPPLEQNEYSTDVHIDENRSEPETQSVRNLLEEYTDVFTDMPGRTHLVEYTVKLTTDAPIRSKPYPVPHAVKDTIRKEVETMMRLGVIKSSTSPYAAPIVLVHKKDGSNRFCIDFRKLNKVTVFDPEPIPNTDDLMAKLGQGKYFSKIDLSKGYWQIPIAQQDKEKTAFVTSDGLYQFSVLPFGMINAPAAFSRMMRKLLSGLHNVINYIDDILIFSDMTKGKSAKDIVWEEPHETTPDKFDRNRPWAGTAVIHPTALWSLPALDTEVVDIWPAKSHVKERHPPPIRQCKDPFVDRWTIAHPTVN</sequence>
<dbReference type="FunFam" id="3.30.420.10:FF:000032">
    <property type="entry name" value="Retrovirus-related Pol polyprotein from transposon 297-like Protein"/>
    <property type="match status" value="1"/>
</dbReference>
<dbReference type="InterPro" id="IPR000477">
    <property type="entry name" value="RT_dom"/>
</dbReference>
<dbReference type="SUPFAM" id="SSF53098">
    <property type="entry name" value="Ribonuclease H-like"/>
    <property type="match status" value="1"/>
</dbReference>
<organism evidence="3 4">
    <name type="scientific">Patiria miniata</name>
    <name type="common">Bat star</name>
    <name type="synonym">Asterina miniata</name>
    <dbReference type="NCBI Taxonomy" id="46514"/>
    <lineage>
        <taxon>Eukaryota</taxon>
        <taxon>Metazoa</taxon>
        <taxon>Echinodermata</taxon>
        <taxon>Eleutherozoa</taxon>
        <taxon>Asterozoa</taxon>
        <taxon>Asteroidea</taxon>
        <taxon>Valvatacea</taxon>
        <taxon>Valvatida</taxon>
        <taxon>Asterinidae</taxon>
        <taxon>Patiria</taxon>
    </lineage>
</organism>
<dbReference type="OMA" id="GARECTI"/>
<proteinExistence type="predicted"/>
<evidence type="ECO:0008006" key="5">
    <source>
        <dbReference type="Google" id="ProtNLM"/>
    </source>
</evidence>
<dbReference type="RefSeq" id="XP_038062382.1">
    <property type="nucleotide sequence ID" value="XM_038206454.1"/>
</dbReference>
<dbReference type="AlphaFoldDB" id="A0A914AF60"/>
<feature type="domain" description="Reverse transcriptase" evidence="1">
    <location>
        <begin position="407"/>
        <end position="588"/>
    </location>
</feature>
<evidence type="ECO:0000259" key="1">
    <source>
        <dbReference type="PROSITE" id="PS50878"/>
    </source>
</evidence>
<dbReference type="InterPro" id="IPR012337">
    <property type="entry name" value="RNaseH-like_sf"/>
</dbReference>
<dbReference type="PANTHER" id="PTHR37984:SF15">
    <property type="entry name" value="INTEGRASE CATALYTIC DOMAIN-CONTAINING PROTEIN"/>
    <property type="match status" value="1"/>
</dbReference>
<dbReference type="GeneID" id="119732846"/>
<feature type="domain" description="Integrase catalytic" evidence="2">
    <location>
        <begin position="3"/>
        <end position="162"/>
    </location>
</feature>
<dbReference type="Gene3D" id="3.30.70.270">
    <property type="match status" value="1"/>
</dbReference>
<dbReference type="PROSITE" id="PS50994">
    <property type="entry name" value="INTEGRASE"/>
    <property type="match status" value="1"/>
</dbReference>
<dbReference type="SUPFAM" id="SSF56672">
    <property type="entry name" value="DNA/RNA polymerases"/>
    <property type="match status" value="1"/>
</dbReference>
<dbReference type="Gene3D" id="3.10.10.10">
    <property type="entry name" value="HIV Type 1 Reverse Transcriptase, subunit A, domain 1"/>
    <property type="match status" value="1"/>
</dbReference>
<dbReference type="InterPro" id="IPR001584">
    <property type="entry name" value="Integrase_cat-core"/>
</dbReference>
<dbReference type="Pfam" id="PF00078">
    <property type="entry name" value="RVT_1"/>
    <property type="match status" value="1"/>
</dbReference>
<evidence type="ECO:0000313" key="4">
    <source>
        <dbReference type="Proteomes" id="UP000887568"/>
    </source>
</evidence>
<dbReference type="GO" id="GO:0003676">
    <property type="term" value="F:nucleic acid binding"/>
    <property type="evidence" value="ECO:0007669"/>
    <property type="project" value="InterPro"/>
</dbReference>
<dbReference type="Pfam" id="PF00665">
    <property type="entry name" value="rve"/>
    <property type="match status" value="1"/>
</dbReference>
<dbReference type="EnsemblMetazoa" id="XM_038206454.1">
    <property type="protein sequence ID" value="XP_038062382.1"/>
    <property type="gene ID" value="LOC119732846"/>
</dbReference>
<dbReference type="InterPro" id="IPR050951">
    <property type="entry name" value="Retrovirus_Pol_polyprotein"/>
</dbReference>
<evidence type="ECO:0000259" key="2">
    <source>
        <dbReference type="PROSITE" id="PS50994"/>
    </source>
</evidence>
<evidence type="ECO:0000313" key="3">
    <source>
        <dbReference type="EnsemblMetazoa" id="XP_038062382.1"/>
    </source>
</evidence>
<dbReference type="CDD" id="cd01647">
    <property type="entry name" value="RT_LTR"/>
    <property type="match status" value="1"/>
</dbReference>
<dbReference type="InterPro" id="IPR043128">
    <property type="entry name" value="Rev_trsase/Diguanyl_cyclase"/>
</dbReference>
<keyword evidence="4" id="KW-1185">Reference proteome</keyword>
<accession>A0A914AF60</accession>
<dbReference type="Gene3D" id="3.30.420.10">
    <property type="entry name" value="Ribonuclease H-like superfamily/Ribonuclease H"/>
    <property type="match status" value="1"/>
</dbReference>
<dbReference type="Proteomes" id="UP000887568">
    <property type="component" value="Unplaced"/>
</dbReference>
<name>A0A914AF60_PATMI</name>
<dbReference type="OrthoDB" id="10051443at2759"/>
<dbReference type="PROSITE" id="PS50878">
    <property type="entry name" value="RT_POL"/>
    <property type="match status" value="1"/>
</dbReference>
<dbReference type="PANTHER" id="PTHR37984">
    <property type="entry name" value="PROTEIN CBG26694"/>
    <property type="match status" value="1"/>
</dbReference>
<reference evidence="3" key="1">
    <citation type="submission" date="2022-11" db="UniProtKB">
        <authorList>
            <consortium name="EnsemblMetazoa"/>
        </authorList>
    </citation>
    <scope>IDENTIFICATION</scope>
</reference>
<dbReference type="InterPro" id="IPR036397">
    <property type="entry name" value="RNaseH_sf"/>
</dbReference>